<keyword evidence="2 5" id="KW-0479">Metal-binding</keyword>
<proteinExistence type="inferred from homology"/>
<dbReference type="Proteomes" id="UP001194696">
    <property type="component" value="Unassembled WGS sequence"/>
</dbReference>
<dbReference type="InterPro" id="IPR036396">
    <property type="entry name" value="Cyt_P450_sf"/>
</dbReference>
<dbReference type="Gene3D" id="1.10.630.10">
    <property type="entry name" value="Cytochrome P450"/>
    <property type="match status" value="1"/>
</dbReference>
<protein>
    <recommendedName>
        <fullName evidence="8">Cytochrome P450</fullName>
    </recommendedName>
</protein>
<evidence type="ECO:0000256" key="2">
    <source>
        <dbReference type="ARBA" id="ARBA00022723"/>
    </source>
</evidence>
<evidence type="ECO:0000313" key="6">
    <source>
        <dbReference type="EMBL" id="KAG0279545.1"/>
    </source>
</evidence>
<dbReference type="Pfam" id="PF00067">
    <property type="entry name" value="p450"/>
    <property type="match status" value="1"/>
</dbReference>
<dbReference type="EMBL" id="JAAAIM010001343">
    <property type="protein sequence ID" value="KAG0279545.1"/>
    <property type="molecule type" value="Genomic_DNA"/>
</dbReference>
<accession>A0ABQ7JLP4</accession>
<evidence type="ECO:0000256" key="4">
    <source>
        <dbReference type="ARBA" id="ARBA00023004"/>
    </source>
</evidence>
<comment type="similarity">
    <text evidence="1 5">Belongs to the cytochrome P450 family.</text>
</comment>
<dbReference type="PROSITE" id="PS00086">
    <property type="entry name" value="CYTOCHROME_P450"/>
    <property type="match status" value="1"/>
</dbReference>
<evidence type="ECO:0000313" key="7">
    <source>
        <dbReference type="Proteomes" id="UP001194696"/>
    </source>
</evidence>
<evidence type="ECO:0000256" key="1">
    <source>
        <dbReference type="ARBA" id="ARBA00010617"/>
    </source>
</evidence>
<dbReference type="SUPFAM" id="SSF48264">
    <property type="entry name" value="Cytochrome P450"/>
    <property type="match status" value="1"/>
</dbReference>
<keyword evidence="3 5" id="KW-0560">Oxidoreductase</keyword>
<dbReference type="InterPro" id="IPR017972">
    <property type="entry name" value="Cyt_P450_CS"/>
</dbReference>
<keyword evidence="5" id="KW-0349">Heme</keyword>
<reference evidence="6 7" key="1">
    <citation type="journal article" date="2020" name="Fungal Divers.">
        <title>Resolving the Mortierellaceae phylogeny through synthesis of multi-gene phylogenetics and phylogenomics.</title>
        <authorList>
            <person name="Vandepol N."/>
            <person name="Liber J."/>
            <person name="Desiro A."/>
            <person name="Na H."/>
            <person name="Kennedy M."/>
            <person name="Barry K."/>
            <person name="Grigoriev I.V."/>
            <person name="Miller A.N."/>
            <person name="O'Donnell K."/>
            <person name="Stajich J.E."/>
            <person name="Bonito G."/>
        </authorList>
    </citation>
    <scope>NUCLEOTIDE SEQUENCE [LARGE SCALE GENOMIC DNA]</scope>
    <source>
        <strain evidence="6 7">AD045</strain>
    </source>
</reference>
<keyword evidence="4 5" id="KW-0408">Iron</keyword>
<keyword evidence="7" id="KW-1185">Reference proteome</keyword>
<keyword evidence="5" id="KW-0503">Monooxygenase</keyword>
<dbReference type="PANTHER" id="PTHR24296">
    <property type="entry name" value="CYTOCHROME P450"/>
    <property type="match status" value="1"/>
</dbReference>
<evidence type="ECO:0008006" key="8">
    <source>
        <dbReference type="Google" id="ProtNLM"/>
    </source>
</evidence>
<gene>
    <name evidence="6" type="ORF">BGZ96_001932</name>
</gene>
<evidence type="ECO:0000256" key="3">
    <source>
        <dbReference type="ARBA" id="ARBA00023002"/>
    </source>
</evidence>
<comment type="caution">
    <text evidence="6">The sequence shown here is derived from an EMBL/GenBank/DDBJ whole genome shotgun (WGS) entry which is preliminary data.</text>
</comment>
<dbReference type="PRINTS" id="PR00385">
    <property type="entry name" value="P450"/>
</dbReference>
<evidence type="ECO:0000256" key="5">
    <source>
        <dbReference type="RuleBase" id="RU000461"/>
    </source>
</evidence>
<dbReference type="InterPro" id="IPR002401">
    <property type="entry name" value="Cyt_P450_E_grp-I"/>
</dbReference>
<name>A0ABQ7JLP4_9FUNG</name>
<dbReference type="PRINTS" id="PR00463">
    <property type="entry name" value="EP450I"/>
</dbReference>
<organism evidence="6 7">
    <name type="scientific">Linnemannia gamsii</name>
    <dbReference type="NCBI Taxonomy" id="64522"/>
    <lineage>
        <taxon>Eukaryota</taxon>
        <taxon>Fungi</taxon>
        <taxon>Fungi incertae sedis</taxon>
        <taxon>Mucoromycota</taxon>
        <taxon>Mortierellomycotina</taxon>
        <taxon>Mortierellomycetes</taxon>
        <taxon>Mortierellales</taxon>
        <taxon>Mortierellaceae</taxon>
        <taxon>Linnemannia</taxon>
    </lineage>
</organism>
<sequence length="512" mass="57861">MALLHYLYLIYERTLTSTSVTSNKLKLITAIIALLTYKYRSHAIGTRRRDDLKEPKGAVPFLGHMFLMASILGTKLHDVFLKNYHELGLVWSISLPGIGRMVQGDSPELIEHVNKTNFAAYEKGGHFNVALGDIFGDGIICTDGEDWKSQRKQVTQVFNVKFFREYSSEALSKESLKVLDCLDKAAASGAVVDFQEFSRAFALDSLGSALFGESFGCIENVKEKVPFIEAIMELLEIASTRLVDPLWKVREAITTVELRPGTTRMIVKHRADDWSDPDKKRDLLMMFMEATDSDEQPYSDQYIVDMILNLMVAGLTTTSEGIAWTIYMLFREENDPEMLKAFVREVDEAFGDGLPAFETHKKLKFVEACFYETLRMFPALPRNLRLCLKDDILPDGTRIYAGERFTWSPYTMGRSERVWGSDVETFKPSRWLDGEKSSSLKKFNPFHLGPRECIGQGFAVLQATTILGFKNFEVQLIEPGRSPAYGVGMTLPMIGGLPVRVSRRIPVADVKE</sequence>
<dbReference type="InterPro" id="IPR001128">
    <property type="entry name" value="Cyt_P450"/>
</dbReference>